<dbReference type="Pfam" id="PF09661">
    <property type="entry name" value="DUF2398"/>
    <property type="match status" value="1"/>
</dbReference>
<evidence type="ECO:0000256" key="1">
    <source>
        <dbReference type="SAM" id="MobiDB-lite"/>
    </source>
</evidence>
<feature type="region of interest" description="Disordered" evidence="1">
    <location>
        <begin position="389"/>
        <end position="412"/>
    </location>
</feature>
<accession>A0ABZ1ZUW3</accession>
<reference evidence="2" key="1">
    <citation type="submission" date="2022-10" db="EMBL/GenBank/DDBJ databases">
        <title>The complete genomes of actinobacterial strains from the NBC collection.</title>
        <authorList>
            <person name="Joergensen T.S."/>
            <person name="Alvarez Arevalo M."/>
            <person name="Sterndorff E.B."/>
            <person name="Faurdal D."/>
            <person name="Vuksanovic O."/>
            <person name="Mourched A.-S."/>
            <person name="Charusanti P."/>
            <person name="Shaw S."/>
            <person name="Blin K."/>
            <person name="Weber T."/>
        </authorList>
    </citation>
    <scope>NUCLEOTIDE SEQUENCE</scope>
    <source>
        <strain evidence="2">NBC_01432</strain>
    </source>
</reference>
<proteinExistence type="predicted"/>
<dbReference type="EMBL" id="CP109495">
    <property type="protein sequence ID" value="WUX50084.1"/>
    <property type="molecule type" value="Genomic_DNA"/>
</dbReference>
<organism evidence="2 3">
    <name type="scientific">Streptomyces niveus</name>
    <name type="common">Streptomyces spheroides</name>
    <dbReference type="NCBI Taxonomy" id="193462"/>
    <lineage>
        <taxon>Bacteria</taxon>
        <taxon>Bacillati</taxon>
        <taxon>Actinomycetota</taxon>
        <taxon>Actinomycetes</taxon>
        <taxon>Kitasatosporales</taxon>
        <taxon>Streptomycetaceae</taxon>
        <taxon>Streptomyces</taxon>
    </lineage>
</organism>
<evidence type="ECO:0000313" key="2">
    <source>
        <dbReference type="EMBL" id="WUX50084.1"/>
    </source>
</evidence>
<dbReference type="RefSeq" id="WP_329073622.1">
    <property type="nucleotide sequence ID" value="NZ_CP109495.1"/>
</dbReference>
<dbReference type="InterPro" id="IPR013494">
    <property type="entry name" value="CHP02678"/>
</dbReference>
<dbReference type="NCBIfam" id="TIGR02678">
    <property type="entry name" value="TIGR02678 family protein"/>
    <property type="match status" value="1"/>
</dbReference>
<protein>
    <submittedName>
        <fullName evidence="2">TIGR02678 family protein</fullName>
    </submittedName>
</protein>
<evidence type="ECO:0000313" key="3">
    <source>
        <dbReference type="Proteomes" id="UP001432209"/>
    </source>
</evidence>
<name>A0ABZ1ZUW3_STRNV</name>
<gene>
    <name evidence="2" type="ORF">OG442_00035</name>
</gene>
<dbReference type="Proteomes" id="UP001432209">
    <property type="component" value="Chromosome"/>
</dbReference>
<sequence length="426" mass="45796">MSVTAMSPGSTAQHEAAERRLAARTLLACPVLTSHRQPDELALVRRHSAALRSTFAKLLSYHLVVETSFARLVKTPPSGDSPLRPVQRGDSPPFTPQTYALFSLACASLLTPGTGEWLLISSLVEQVRADAVSAGVALRDTPSENRRLVQAVGLLIDWGVLTETDGSLSAWSERREEGVLQIHRPLLPHVLPRPLRDVASLADLAARLPSGAAEPRRSLRRRLVENPLVKREDLPEDERDVLSRERSELTRLLEEHFGLTLEVRAEGALAYDTEGTLSDVAYPGPGTVRQAALLLTDALTDLARPSAASHHVPGGTAGDVPGLLTPWGTVSSELGGLVSRYSKAWAGAYVADPARLQKEVVALLESMSLARSLPGGLVLHPAVARYRPEPHAQPTRAARRLAGKPDGARAPASGALFTDSFLREAL</sequence>
<keyword evidence="3" id="KW-1185">Reference proteome</keyword>